<protein>
    <submittedName>
        <fullName evidence="1">Uncharacterized protein</fullName>
    </submittedName>
</protein>
<evidence type="ECO:0000313" key="2">
    <source>
        <dbReference type="Proteomes" id="UP000827872"/>
    </source>
</evidence>
<proteinExistence type="predicted"/>
<name>A0ACB8EQD1_9SAUR</name>
<gene>
    <name evidence="1" type="ORF">K3G42_019422</name>
</gene>
<dbReference type="Proteomes" id="UP000827872">
    <property type="component" value="Linkage Group LG07"/>
</dbReference>
<evidence type="ECO:0000313" key="1">
    <source>
        <dbReference type="EMBL" id="KAH7994962.1"/>
    </source>
</evidence>
<sequence>MASTVQKTINLNLYTQSKKGVYADLTKITDEWSQLESLSKVMETSHQMVSKALNVIGSYNFLESRNNFSAYSTDMQPLPALLGYPPAADTETLHQATGSPPLLTTNQTGIELPKSPGSMKNLMELDIDLRSSRVLQIESHPLNSGKSWAQELAELNEPPPSRMLRQPSRKMHQGPCNPLLSEQAGNRARLEASKNILYQPMLICPAAPALESSGYNEANKDENTIVSDKLPDFVWSINNSYLSEPIILHNDKTANGCIIYDDNGDWDKLEQLS</sequence>
<dbReference type="EMBL" id="CM037620">
    <property type="protein sequence ID" value="KAH7994962.1"/>
    <property type="molecule type" value="Genomic_DNA"/>
</dbReference>
<comment type="caution">
    <text evidence="1">The sequence shown here is derived from an EMBL/GenBank/DDBJ whole genome shotgun (WGS) entry which is preliminary data.</text>
</comment>
<reference evidence="1" key="1">
    <citation type="submission" date="2021-08" db="EMBL/GenBank/DDBJ databases">
        <title>The first chromosome-level gecko genome reveals the dynamic sex chromosomes of Neotropical dwarf geckos (Sphaerodactylidae: Sphaerodactylus).</title>
        <authorList>
            <person name="Pinto B.J."/>
            <person name="Keating S.E."/>
            <person name="Gamble T."/>
        </authorList>
    </citation>
    <scope>NUCLEOTIDE SEQUENCE</scope>
    <source>
        <strain evidence="1">TG3544</strain>
    </source>
</reference>
<organism evidence="1 2">
    <name type="scientific">Sphaerodactylus townsendi</name>
    <dbReference type="NCBI Taxonomy" id="933632"/>
    <lineage>
        <taxon>Eukaryota</taxon>
        <taxon>Metazoa</taxon>
        <taxon>Chordata</taxon>
        <taxon>Craniata</taxon>
        <taxon>Vertebrata</taxon>
        <taxon>Euteleostomi</taxon>
        <taxon>Lepidosauria</taxon>
        <taxon>Squamata</taxon>
        <taxon>Bifurcata</taxon>
        <taxon>Gekkota</taxon>
        <taxon>Sphaerodactylidae</taxon>
        <taxon>Sphaerodactylus</taxon>
    </lineage>
</organism>
<keyword evidence="2" id="KW-1185">Reference proteome</keyword>
<accession>A0ACB8EQD1</accession>